<feature type="transmembrane region" description="Helical" evidence="1">
    <location>
        <begin position="280"/>
        <end position="301"/>
    </location>
</feature>
<feature type="transmembrane region" description="Helical" evidence="1">
    <location>
        <begin position="156"/>
        <end position="189"/>
    </location>
</feature>
<protein>
    <recommendedName>
        <fullName evidence="4">Glycosyltransferase RgtA/B/C/D-like domain-containing protein</fullName>
    </recommendedName>
</protein>
<feature type="transmembrane region" description="Helical" evidence="1">
    <location>
        <begin position="101"/>
        <end position="120"/>
    </location>
</feature>
<name>A0A845ARW4_9SPHN</name>
<gene>
    <name evidence="2" type="ORF">GRI58_12455</name>
</gene>
<dbReference type="EMBL" id="WTYA01000010">
    <property type="protein sequence ID" value="MXP29628.1"/>
    <property type="molecule type" value="Genomic_DNA"/>
</dbReference>
<evidence type="ECO:0000313" key="2">
    <source>
        <dbReference type="EMBL" id="MXP29628.1"/>
    </source>
</evidence>
<proteinExistence type="predicted"/>
<feature type="transmembrane region" description="Helical" evidence="1">
    <location>
        <begin position="321"/>
        <end position="343"/>
    </location>
</feature>
<dbReference type="AlphaFoldDB" id="A0A845ARW4"/>
<keyword evidence="1" id="KW-1133">Transmembrane helix</keyword>
<reference evidence="2 3" key="1">
    <citation type="submission" date="2019-12" db="EMBL/GenBank/DDBJ databases">
        <title>Genomic-based taxomic classification of the family Erythrobacteraceae.</title>
        <authorList>
            <person name="Xu L."/>
        </authorList>
    </citation>
    <scope>NUCLEOTIDE SEQUENCE [LARGE SCALE GENOMIC DNA]</scope>
    <source>
        <strain evidence="2 3">KEMB 9005-328</strain>
    </source>
</reference>
<evidence type="ECO:0000313" key="3">
    <source>
        <dbReference type="Proteomes" id="UP000439780"/>
    </source>
</evidence>
<feature type="transmembrane region" description="Helical" evidence="1">
    <location>
        <begin position="73"/>
        <end position="95"/>
    </location>
</feature>
<feature type="transmembrane region" description="Helical" evidence="1">
    <location>
        <begin position="254"/>
        <end position="273"/>
    </location>
</feature>
<evidence type="ECO:0000256" key="1">
    <source>
        <dbReference type="SAM" id="Phobius"/>
    </source>
</evidence>
<comment type="caution">
    <text evidence="2">The sequence shown here is derived from an EMBL/GenBank/DDBJ whole genome shotgun (WGS) entry which is preliminary data.</text>
</comment>
<keyword evidence="1" id="KW-0472">Membrane</keyword>
<dbReference type="OrthoDB" id="345761at2"/>
<dbReference type="RefSeq" id="WP_160753931.1">
    <property type="nucleotide sequence ID" value="NZ_WTYA01000010.1"/>
</dbReference>
<keyword evidence="3" id="KW-1185">Reference proteome</keyword>
<keyword evidence="1" id="KW-0812">Transmembrane</keyword>
<feature type="transmembrane region" description="Helical" evidence="1">
    <location>
        <begin position="201"/>
        <end position="223"/>
    </location>
</feature>
<dbReference type="Proteomes" id="UP000439780">
    <property type="component" value="Unassembled WGS sequence"/>
</dbReference>
<evidence type="ECO:0008006" key="4">
    <source>
        <dbReference type="Google" id="ProtNLM"/>
    </source>
</evidence>
<accession>A0A845ARW4</accession>
<organism evidence="2 3">
    <name type="scientific">Qipengyuania algicida</name>
    <dbReference type="NCBI Taxonomy" id="1836209"/>
    <lineage>
        <taxon>Bacteria</taxon>
        <taxon>Pseudomonadati</taxon>
        <taxon>Pseudomonadota</taxon>
        <taxon>Alphaproteobacteria</taxon>
        <taxon>Sphingomonadales</taxon>
        <taxon>Erythrobacteraceae</taxon>
        <taxon>Qipengyuania</taxon>
    </lineage>
</organism>
<sequence length="478" mass="52823">MKPKYQFLAILIVTFAVRCATFGDPTLHTDEEFYFLVGQKMLGGALPYVDIWDRKPLGLFAIYEAIAAVSHSVIAYQVAAAISVAITAFIIARIIAHVARWPAQLAAAFLYISMLPWLGGFGGQSPIFYNALMAGAALLLVEAIPDLKNGTIPKKVYFAIALCGFALTVKQTVVVEAVYIGLFSIILSLRGGLPKKTALRHVGAFAAIGILPTALIAGFYSTIGHWPEFWQAMVTSNLNKQKYPLAEILASARFMMGRLLFPLWLAITGLAIAPRSELRVFLAGWLVAAIAALFLVPNFYWHYALPALVPVSCAAAFLFDRWAITIPIVVLFDFVAMSTISTFDFRLHQESRQNALHAAKLIDDNDRNGTLLVYDGPVYLYSLASAKPLSKLVLPWHLKEVVEERATGEDVNEEIRRILSRRPGAVTLVDSGHWSWRDNAIGRRMVGNYVHTHCRKVGEATFFESTVPQRTSIYGNCQ</sequence>